<reference evidence="10 11" key="1">
    <citation type="submission" date="2020-02" db="EMBL/GenBank/DDBJ databases">
        <title>Relaxed selection underlies rapid genomic changes in the transitions from sociality to social parasitism in ants.</title>
        <authorList>
            <person name="Bi X."/>
        </authorList>
    </citation>
    <scope>NUCLEOTIDE SEQUENCE [LARGE SCALE GENOMIC DNA]</scope>
    <source>
        <strain evidence="10">BGI-DK2014b</strain>
        <tissue evidence="10">Whole body</tissue>
    </source>
</reference>
<dbReference type="GO" id="GO:0005549">
    <property type="term" value="F:odorant binding"/>
    <property type="evidence" value="ECO:0007669"/>
    <property type="project" value="InterPro"/>
</dbReference>
<evidence type="ECO:0000256" key="3">
    <source>
        <dbReference type="ARBA" id="ARBA00022692"/>
    </source>
</evidence>
<comment type="caution">
    <text evidence="10">The sequence shown here is derived from an EMBL/GenBank/DDBJ whole genome shotgun (WGS) entry which is preliminary data.</text>
</comment>
<feature type="transmembrane region" description="Helical" evidence="9">
    <location>
        <begin position="572"/>
        <end position="590"/>
    </location>
</feature>
<feature type="transmembrane region" description="Helical" evidence="9">
    <location>
        <begin position="700"/>
        <end position="724"/>
    </location>
</feature>
<feature type="transmembrane region" description="Helical" evidence="9">
    <location>
        <begin position="2528"/>
        <end position="2548"/>
    </location>
</feature>
<feature type="non-terminal residue" evidence="10">
    <location>
        <position position="3205"/>
    </location>
</feature>
<keyword evidence="4" id="KW-0552">Olfaction</keyword>
<feature type="transmembrane region" description="Helical" evidence="9">
    <location>
        <begin position="731"/>
        <end position="754"/>
    </location>
</feature>
<evidence type="ECO:0000313" key="11">
    <source>
        <dbReference type="Proteomes" id="UP000670152"/>
    </source>
</evidence>
<keyword evidence="6 9" id="KW-0472">Membrane</keyword>
<keyword evidence="11" id="KW-1185">Reference proteome</keyword>
<evidence type="ECO:0000313" key="10">
    <source>
        <dbReference type="EMBL" id="KAG5335959.1"/>
    </source>
</evidence>
<dbReference type="PANTHER" id="PTHR21137:SF26">
    <property type="entry name" value="ODORANT RECEPTOR 10A-RELATED"/>
    <property type="match status" value="1"/>
</dbReference>
<feature type="transmembrane region" description="Helical" evidence="9">
    <location>
        <begin position="1369"/>
        <end position="1392"/>
    </location>
</feature>
<dbReference type="GO" id="GO:0004984">
    <property type="term" value="F:olfactory receptor activity"/>
    <property type="evidence" value="ECO:0007669"/>
    <property type="project" value="InterPro"/>
</dbReference>
<feature type="transmembrane region" description="Helical" evidence="9">
    <location>
        <begin position="1706"/>
        <end position="1725"/>
    </location>
</feature>
<name>A0A836F359_9HYME</name>
<feature type="non-terminal residue" evidence="10">
    <location>
        <position position="1"/>
    </location>
</feature>
<feature type="transmembrane region" description="Helical" evidence="9">
    <location>
        <begin position="2579"/>
        <end position="2601"/>
    </location>
</feature>
<feature type="transmembrane region" description="Helical" evidence="9">
    <location>
        <begin position="202"/>
        <end position="223"/>
    </location>
</feature>
<feature type="transmembrane region" description="Helical" evidence="9">
    <location>
        <begin position="2937"/>
        <end position="2959"/>
    </location>
</feature>
<feature type="transmembrane region" description="Helical" evidence="9">
    <location>
        <begin position="2989"/>
        <end position="3009"/>
    </location>
</feature>
<evidence type="ECO:0000256" key="2">
    <source>
        <dbReference type="ARBA" id="ARBA00022606"/>
    </source>
</evidence>
<feature type="transmembrane region" description="Helical" evidence="9">
    <location>
        <begin position="2881"/>
        <end position="2901"/>
    </location>
</feature>
<feature type="transmembrane region" description="Helical" evidence="9">
    <location>
        <begin position="1513"/>
        <end position="1536"/>
    </location>
</feature>
<feature type="transmembrane region" description="Helical" evidence="9">
    <location>
        <begin position="1110"/>
        <end position="1128"/>
    </location>
</feature>
<keyword evidence="5 9" id="KW-1133">Transmembrane helix</keyword>
<feature type="transmembrane region" description="Helical" evidence="9">
    <location>
        <begin position="2121"/>
        <end position="2141"/>
    </location>
</feature>
<keyword evidence="2" id="KW-0716">Sensory transduction</keyword>
<evidence type="ECO:0000256" key="4">
    <source>
        <dbReference type="ARBA" id="ARBA00022725"/>
    </source>
</evidence>
<dbReference type="OrthoDB" id="8185860at2759"/>
<dbReference type="PANTHER" id="PTHR21137">
    <property type="entry name" value="ODORANT RECEPTOR"/>
    <property type="match status" value="1"/>
</dbReference>
<feature type="transmembrane region" description="Helical" evidence="9">
    <location>
        <begin position="1732"/>
        <end position="1752"/>
    </location>
</feature>
<proteinExistence type="predicted"/>
<feature type="transmembrane region" description="Helical" evidence="9">
    <location>
        <begin position="1767"/>
        <end position="1788"/>
    </location>
</feature>
<protein>
    <submittedName>
        <fullName evidence="10">OR9A protein</fullName>
    </submittedName>
</protein>
<evidence type="ECO:0000256" key="8">
    <source>
        <dbReference type="ARBA" id="ARBA00023224"/>
    </source>
</evidence>
<feature type="transmembrane region" description="Helical" evidence="9">
    <location>
        <begin position="974"/>
        <end position="993"/>
    </location>
</feature>
<feature type="transmembrane region" description="Helical" evidence="9">
    <location>
        <begin position="1995"/>
        <end position="2018"/>
    </location>
</feature>
<keyword evidence="7" id="KW-0675">Receptor</keyword>
<feature type="transmembrane region" description="Helical" evidence="9">
    <location>
        <begin position="171"/>
        <end position="195"/>
    </location>
</feature>
<feature type="transmembrane region" description="Helical" evidence="9">
    <location>
        <begin position="1673"/>
        <end position="1694"/>
    </location>
</feature>
<evidence type="ECO:0000256" key="1">
    <source>
        <dbReference type="ARBA" id="ARBA00004141"/>
    </source>
</evidence>
<comment type="subcellular location">
    <subcellularLocation>
        <location evidence="1">Membrane</location>
        <topology evidence="1">Multi-pass membrane protein</topology>
    </subcellularLocation>
</comment>
<feature type="transmembrane region" description="Helical" evidence="9">
    <location>
        <begin position="2495"/>
        <end position="2516"/>
    </location>
</feature>
<feature type="transmembrane region" description="Helical" evidence="9">
    <location>
        <begin position="1819"/>
        <end position="1842"/>
    </location>
</feature>
<dbReference type="GO" id="GO:0005886">
    <property type="term" value="C:plasma membrane"/>
    <property type="evidence" value="ECO:0007669"/>
    <property type="project" value="UniProtKB-SubCell"/>
</dbReference>
<dbReference type="Pfam" id="PF02949">
    <property type="entry name" value="7tm_6"/>
    <property type="match status" value="9"/>
</dbReference>
<keyword evidence="3 9" id="KW-0812">Transmembrane</keyword>
<gene>
    <name evidence="10" type="primary">Or9a_1</name>
    <name evidence="10" type="ORF">G6Z77_0006429</name>
</gene>
<feature type="transmembrane region" description="Helical" evidence="9">
    <location>
        <begin position="1134"/>
        <end position="1156"/>
    </location>
</feature>
<feature type="transmembrane region" description="Helical" evidence="9">
    <location>
        <begin position="2388"/>
        <end position="2405"/>
    </location>
</feature>
<feature type="transmembrane region" description="Helical" evidence="9">
    <location>
        <begin position="918"/>
        <end position="937"/>
    </location>
</feature>
<feature type="transmembrane region" description="Helical" evidence="9">
    <location>
        <begin position="1966"/>
        <end position="1989"/>
    </location>
</feature>
<sequence length="3205" mass="367169">MTNKRWNDDIAYVFSTHRLFLKVYGLWPLQKQTVFTKIQWGFCLITQFMILSCLTTELLWSSKNASSNIESITFFASTSIGLIKNICLIVSQKRLGMNINAAIDDWLSVKNNVETRKIMKKYAVKAKILTFTLLYSIYVCLGMYIAVIIFINLKQIFFTDLNLVNVNTTDWLLLIPSGSLGQLITGPQYAIILTIQIVQTSLLSFLLFTVDSFFFNLTIHLTGQLEVLKNNFKTFTNEPNTEANYRKKFVNFVNRHNLLMELYQNLEDTFHFLILYEIVMVTILLALIGLRLNICINEKDHVEAIKSVFVLNYLIMQSLVYTYGGEFLQKESEDIFYMLYTTSWFTLPAALMKDVHFAMMRSSIPFRLTGGKFFYINRETMMYILKTAASYISVLRIALRKNYYSLQVLKMVENGLSATISLSLEVIRHCRSHENALDAFLMVSLSVINISKLFLHKLETQLVLVESIINDWTFVKSLYTSDIKLKYARIEILLMTTLLMDVYLACENSSEDPIDTYVVASSAMLGIIKLTMLQIQRSTLSINLCSAIQDWCNIKDANSREIMIQYARTARIISLSLFYCGFVSLTFYLLRLLPFINATANGRTFVLPMTCLFESVSNLQYVLITFYQVIQLFVTYAGNCCTEGIFVGITMHLCGQLKLLMSDFHQIDHKYKHKGGSIIKEFVVRHRKLLKLTETVEDSYSIIILIQIFTSAILICMTGFGLIVSWHIHDIVMTVKSIVIMIVMLMQCFLYSYAGDNLRDQSEALSFALYESNWCDFSPNDIRDLAFIMIKTNIPIRLTAGKFFYVTRATFTDILKTAVSYLSALRVMIDKQETNIIGISYSYYLVPMTNIRWKDDVSYAMTLFKLLTWPIGVWPLQVYNIYSLLRCIFATCCVSLMVILPSIELYTDCNNAEQNVDSLMLLCCGILGILKTVWFRIHARNLTNNYSSALNDYLMIKNAKHRAIMRKHASTGRILCCFLMCFSYFSCLLYTIIPFLSNANNKINVTSETMLQYTVPSRCALEYFNAPTSFQFILALKDNDTAMAIKSIMVQSTFLSQLTLYSFIGDYLKSQMEEVGLCVYQNIWYDFPTKLTRNLIFVIMRSESPVTLRAGHFIVTMMIVYIGVDINFHNNVTLVMVIDHLMLASCGTLTIVKIALIRLHRDNLLKNLVNASNDWTYITKQDHRQVMFRYTNLGRFVFFFQMGFTYFVIMPLIVESLLSFAMMPSQNVTLIAKSEKEMQALQLPQEMICPFDTQIVCFSMCILQSIQLISTCTGNVGSDVFLFGVFMHLCGQLEVLSRELQQFHERKKNGCWKRSKMVTLIERHCLLLNLAKDIVGVLNIILIAQLILHALFICLIGLQFILSLVNSDFVLIIRSISSINILMIQLFIYSYMGETLSSKTQAISHAIYLSKWYNLPTNILRDVCFIIARANVPVRIKSTIVILPSMEFHMGCTNTEQNIDSLMLACCGLLGVFKIICFRIYAKNLTDNYSSARNDYLTIKNAEYRAIMRKHAFMGRILSCFMVCFAYISVVIYSLIPLLGEDLVDDQDVQINRTNEDIVLDYPMPSRCALEYLHAPRSMYEFICNDSLFLNITLHMCGQVKILKADFINFVVSSPQVYDRFNDLIRRHNYLMELAKELTESISVVLLTQLFISSILLCIMGFQFILALKAHNVVVIGKSALVLCTSLMHYGYYVDLMASERWKNDVAYAMTPFKLLTWPIGVWPLQVYNIYSLIRCVLVTCCMSIIVILPSMELHMGCTNTEQNIDGLMLACCGILGVFKTICFRIYAKNLTDNYSSARNDYLTIKNTEYRAIMRKHAFMGRILSCFMVCFSYISVTIYSLIPLLGEDLVDDQDVQINRTNEDIVLDYPMPSRCALEYLHVPRSMYEFICIFEFIVLVLTCTCNHGNDSLFLNITLHMCGQVKILKANFVNFVVSSPQVYDRFNDLIRRHNYLIELAKELTESISIVLLTQLFISSILLCIMGFQFILALKTHNVVVMGKSAMVLCTFLTQLSIYSFIGDHLKSQMEEVGFFIYQSNWLVSAEGLDAYRRSNLLRGKSKPSTRTISGHAGLQFFFLRSKPTNTLPNMKTNWNSDIDYGFSTIKSMMWILGLWPLQQDNVVYTIQWFIIFIAGSLTMINVLIEPFKSCDAVRDGLDILRLIESCMHAWSNIVFPRIYMKKIAINLNSAIDDWSSSSMKKESRMVMMGYARAGRLIALTHLIAGATAGALWFISVFLSNKQEAAIIDNDTVATWNFVIPSTCLYKGVSYSTYKILFIMQVIQGSLILISECACDSFFFGITMHLCGQLELLGIQFTKINKIHYDKKRHRNVLGPLVKRHCHLIALTRNIEDAFNINILLRLLIISVVIASSGVGILLSIKQQDYKEMIKMFICIQFYMVQTFLYTYAGDTLKNRSESIVYAIYSITWDEMSPVMVKDLIFIMMRMKTPLRIMHLSLTAIMSSNDDIAYAMTLVKHLTVPIGAWPLQEYNKFALLRHILSSFGLIHSVVVIVQYLELYYNCTSATANLDALTVFSCGILALIKIIWFRIYADNLICNYSSAMNDYVTIDTEEKRIIMRNHAFWGRIICIITLLISYVDSVIFIVGHAQLSSEEAKINITILGHQAGYAIPSTCTLAHFHISTGLYLVIFILQYIYLLIVVHPYDIFLIIMFTGSDSVFLHIVLHVCGQLEILKANFINFDVTKNKDMKEFEALTSRHCYLMEHAELLIDVISFVLLVQMLFSCLIICLIGFQLILALKLHDAVIITKTTSVLSALLLQLFSYSFVGDYLKRQMEDIAHSIYSCNWYYFPLKLMRNVLFVIMRTSSQQPVQLLAGRFVVVTIETYMSILKNSFSYLSVLRTGMMIMLFLEIIFGSSDVYVKLDALMLMFCNVLSVLKLLSFRIYANNMIRNFTSAINDYLAIDNKKKHAIMRQHAFIGRMISYSILFFAYLASTIFCLVPIIVGDGENIQVNVSIKNQASDLPVPLTWSLGSYHLSANLFFVISIVQYFLLVLNSNCNCGSDSLFLAITTHVCGQMEILKMEFVNYGVESKNIFEDFSKLASRHHYLMELAELLVEVISFVLLVQMLFSCLIICLIGFQFILALKSHDVVMITKTITVMGALLLQLFFYSFVGDYLKCQMEDIAQSIYSCNWYCFPLKLMRNVLFVIMRSQQPVQLLAGRFFVVTIETYMAILKSSLSYLSVLRVMVDS</sequence>
<feature type="transmembrane region" description="Helical" evidence="9">
    <location>
        <begin position="883"/>
        <end position="906"/>
    </location>
</feature>
<feature type="transmembrane region" description="Helical" evidence="9">
    <location>
        <begin position="3105"/>
        <end position="3128"/>
    </location>
</feature>
<dbReference type="EMBL" id="JAANIB010003781">
    <property type="protein sequence ID" value="KAG5335959.1"/>
    <property type="molecule type" value="Genomic_DNA"/>
</dbReference>
<feature type="transmembrane region" description="Helical" evidence="9">
    <location>
        <begin position="72"/>
        <end position="90"/>
    </location>
</feature>
<feature type="transmembrane region" description="Helical" evidence="9">
    <location>
        <begin position="304"/>
        <end position="323"/>
    </location>
</feature>
<feature type="transmembrane region" description="Helical" evidence="9">
    <location>
        <begin position="2355"/>
        <end position="2376"/>
    </location>
</feature>
<evidence type="ECO:0000256" key="6">
    <source>
        <dbReference type="ARBA" id="ARBA00023136"/>
    </source>
</evidence>
<feature type="transmembrane region" description="Helical" evidence="9">
    <location>
        <begin position="2210"/>
        <end position="2231"/>
    </location>
</feature>
<feature type="transmembrane region" description="Helical" evidence="9">
    <location>
        <begin position="2761"/>
        <end position="2782"/>
    </location>
</feature>
<evidence type="ECO:0000256" key="5">
    <source>
        <dbReference type="ARBA" id="ARBA00022989"/>
    </source>
</evidence>
<organism evidence="10 11">
    <name type="scientific">Acromyrmex heyeri</name>
    <dbReference type="NCBI Taxonomy" id="230685"/>
    <lineage>
        <taxon>Eukaryota</taxon>
        <taxon>Metazoa</taxon>
        <taxon>Ecdysozoa</taxon>
        <taxon>Arthropoda</taxon>
        <taxon>Hexapoda</taxon>
        <taxon>Insecta</taxon>
        <taxon>Pterygota</taxon>
        <taxon>Neoptera</taxon>
        <taxon>Endopterygota</taxon>
        <taxon>Hymenoptera</taxon>
        <taxon>Apocrita</taxon>
        <taxon>Aculeata</taxon>
        <taxon>Formicoidea</taxon>
        <taxon>Formicidae</taxon>
        <taxon>Myrmicinae</taxon>
        <taxon>Acromyrmex</taxon>
    </lineage>
</organism>
<feature type="transmembrane region" description="Helical" evidence="9">
    <location>
        <begin position="1462"/>
        <end position="1482"/>
    </location>
</feature>
<feature type="transmembrane region" description="Helical" evidence="9">
    <location>
        <begin position="2849"/>
        <end position="2869"/>
    </location>
</feature>
<dbReference type="Proteomes" id="UP000670152">
    <property type="component" value="Unassembled WGS sequence"/>
</dbReference>
<keyword evidence="8" id="KW-0807">Transducer</keyword>
<feature type="transmembrane region" description="Helical" evidence="9">
    <location>
        <begin position="1642"/>
        <end position="1666"/>
    </location>
</feature>
<evidence type="ECO:0000256" key="9">
    <source>
        <dbReference type="SAM" id="Phobius"/>
    </source>
</evidence>
<feature type="transmembrane region" description="Helical" evidence="9">
    <location>
        <begin position="128"/>
        <end position="151"/>
    </location>
</feature>
<feature type="transmembrane region" description="Helical" evidence="9">
    <location>
        <begin position="2727"/>
        <end position="2754"/>
    </location>
</feature>
<feature type="transmembrane region" description="Helical" evidence="9">
    <location>
        <begin position="1044"/>
        <end position="1064"/>
    </location>
</feature>
<feature type="transmembrane region" description="Helical" evidence="9">
    <location>
        <begin position="1193"/>
        <end position="1214"/>
    </location>
</feature>
<dbReference type="InterPro" id="IPR004117">
    <property type="entry name" value="7tm6_olfct_rcpt"/>
</dbReference>
<evidence type="ECO:0000256" key="7">
    <source>
        <dbReference type="ARBA" id="ARBA00023170"/>
    </source>
</evidence>
<feature type="transmembrane region" description="Helical" evidence="9">
    <location>
        <begin position="2633"/>
        <end position="2655"/>
    </location>
</feature>
<feature type="transmembrane region" description="Helical" evidence="9">
    <location>
        <begin position="335"/>
        <end position="352"/>
    </location>
</feature>
<feature type="transmembrane region" description="Helical" evidence="9">
    <location>
        <begin position="1337"/>
        <end position="1362"/>
    </location>
</feature>
<feature type="transmembrane region" description="Helical" evidence="9">
    <location>
        <begin position="270"/>
        <end position="292"/>
    </location>
</feature>
<feature type="transmembrane region" description="Helical" evidence="9">
    <location>
        <begin position="857"/>
        <end position="876"/>
    </location>
</feature>
<feature type="transmembrane region" description="Helical" evidence="9">
    <location>
        <begin position="40"/>
        <end position="60"/>
    </location>
</feature>
<accession>A0A836F359</accession>
<dbReference type="GO" id="GO:0007165">
    <property type="term" value="P:signal transduction"/>
    <property type="evidence" value="ECO:0007669"/>
    <property type="project" value="UniProtKB-KW"/>
</dbReference>
<feature type="transmembrane region" description="Helical" evidence="9">
    <location>
        <begin position="3069"/>
        <end position="3099"/>
    </location>
</feature>